<dbReference type="InterPro" id="IPR037062">
    <property type="entry name" value="Malic_N_dom_sf"/>
</dbReference>
<organism evidence="10 11">
    <name type="scientific">Adiantum capillus-veneris</name>
    <name type="common">Maidenhair fern</name>
    <dbReference type="NCBI Taxonomy" id="13818"/>
    <lineage>
        <taxon>Eukaryota</taxon>
        <taxon>Viridiplantae</taxon>
        <taxon>Streptophyta</taxon>
        <taxon>Embryophyta</taxon>
        <taxon>Tracheophyta</taxon>
        <taxon>Polypodiopsida</taxon>
        <taxon>Polypodiidae</taxon>
        <taxon>Polypodiales</taxon>
        <taxon>Pteridineae</taxon>
        <taxon>Pteridaceae</taxon>
        <taxon>Vittarioideae</taxon>
        <taxon>Adiantum</taxon>
    </lineage>
</organism>
<dbReference type="Gene3D" id="3.40.50.720">
    <property type="entry name" value="NAD(P)-binding Rossmann-like Domain"/>
    <property type="match status" value="1"/>
</dbReference>
<reference evidence="10" key="1">
    <citation type="submission" date="2021-01" db="EMBL/GenBank/DDBJ databases">
        <title>Adiantum capillus-veneris genome.</title>
        <authorList>
            <person name="Fang Y."/>
            <person name="Liao Q."/>
        </authorList>
    </citation>
    <scope>NUCLEOTIDE SEQUENCE</scope>
    <source>
        <strain evidence="10">H3</strain>
        <tissue evidence="10">Leaf</tissue>
    </source>
</reference>
<dbReference type="EMBL" id="JABFUD020000001">
    <property type="protein sequence ID" value="KAI5084120.1"/>
    <property type="molecule type" value="Genomic_DNA"/>
</dbReference>
<comment type="similarity">
    <text evidence="2 7">Belongs to the malic enzymes family.</text>
</comment>
<comment type="cofactor">
    <cofactor evidence="1">
        <name>Mn(2+)</name>
        <dbReference type="ChEBI" id="CHEBI:29035"/>
    </cofactor>
</comment>
<dbReference type="SMART" id="SM01274">
    <property type="entry name" value="malic"/>
    <property type="match status" value="1"/>
</dbReference>
<feature type="domain" description="Malic enzyme NAD-binding" evidence="8">
    <location>
        <begin position="345"/>
        <end position="598"/>
    </location>
</feature>
<evidence type="ECO:0000256" key="6">
    <source>
        <dbReference type="PIRSR" id="PIRSR000106-3"/>
    </source>
</evidence>
<dbReference type="GO" id="GO:0006108">
    <property type="term" value="P:malate metabolic process"/>
    <property type="evidence" value="ECO:0007669"/>
    <property type="project" value="TreeGrafter"/>
</dbReference>
<dbReference type="InterPro" id="IPR001891">
    <property type="entry name" value="Malic_OxRdtase"/>
</dbReference>
<dbReference type="GO" id="GO:0046872">
    <property type="term" value="F:metal ion binding"/>
    <property type="evidence" value="ECO:0007669"/>
    <property type="project" value="UniProtKB-KW"/>
</dbReference>
<keyword evidence="11" id="KW-1185">Reference proteome</keyword>
<proteinExistence type="inferred from homology"/>
<evidence type="ECO:0000256" key="7">
    <source>
        <dbReference type="RuleBase" id="RU003426"/>
    </source>
</evidence>
<comment type="caution">
    <text evidence="10">The sequence shown here is derived from an EMBL/GenBank/DDBJ whole genome shotgun (WGS) entry which is preliminary data.</text>
</comment>
<feature type="binding site" evidence="6">
    <location>
        <position position="321"/>
    </location>
    <ligand>
        <name>a divalent metal cation</name>
        <dbReference type="ChEBI" id="CHEBI:60240"/>
    </ligand>
</feature>
<dbReference type="InterPro" id="IPR036291">
    <property type="entry name" value="NAD(P)-bd_dom_sf"/>
</dbReference>
<dbReference type="Gene3D" id="3.40.50.10380">
    <property type="entry name" value="Malic enzyme, N-terminal domain"/>
    <property type="match status" value="1"/>
</dbReference>
<feature type="domain" description="Malic enzyme N-terminal" evidence="9">
    <location>
        <begin position="154"/>
        <end position="335"/>
    </location>
</feature>
<dbReference type="InterPro" id="IPR015884">
    <property type="entry name" value="Malic_enzyme_CS"/>
</dbReference>
<feature type="binding site" evidence="5">
    <location>
        <position position="529"/>
    </location>
    <ligand>
        <name>(S)-malate</name>
        <dbReference type="ChEBI" id="CHEBI:15589"/>
    </ligand>
</feature>
<dbReference type="PANTHER" id="PTHR23406:SF64">
    <property type="entry name" value="NADP-DEPENDENT MALIC ENZYME 3"/>
    <property type="match status" value="1"/>
</dbReference>
<dbReference type="PROSITE" id="PS00331">
    <property type="entry name" value="MALIC_ENZYMES"/>
    <property type="match status" value="1"/>
</dbReference>
<dbReference type="InterPro" id="IPR046346">
    <property type="entry name" value="Aminoacid_DH-like_N_sf"/>
</dbReference>
<feature type="binding site" evidence="5">
    <location>
        <position position="230"/>
    </location>
    <ligand>
        <name>(S)-malate</name>
        <dbReference type="ChEBI" id="CHEBI:15589"/>
    </ligand>
</feature>
<dbReference type="NCBIfam" id="NF010052">
    <property type="entry name" value="PRK13529.1"/>
    <property type="match status" value="1"/>
</dbReference>
<keyword evidence="7" id="KW-0560">Oxidoreductase</keyword>
<protein>
    <recommendedName>
        <fullName evidence="7">Malic enzyme</fullName>
    </recommendedName>
</protein>
<feature type="binding site" evidence="6">
    <location>
        <position position="344"/>
    </location>
    <ligand>
        <name>a divalent metal cation</name>
        <dbReference type="ChEBI" id="CHEBI:60240"/>
    </ligand>
</feature>
<dbReference type="InterPro" id="IPR012302">
    <property type="entry name" value="Malic_NAD-bd"/>
</dbReference>
<dbReference type="SUPFAM" id="SSF53223">
    <property type="entry name" value="Aminoacid dehydrogenase-like, N-terminal domain"/>
    <property type="match status" value="1"/>
</dbReference>
<dbReference type="PIRSF" id="PIRSF000106">
    <property type="entry name" value="ME"/>
    <property type="match status" value="1"/>
</dbReference>
<dbReference type="PANTHER" id="PTHR23406">
    <property type="entry name" value="MALIC ENZYME-RELATED"/>
    <property type="match status" value="1"/>
</dbReference>
<dbReference type="FunFam" id="3.40.50.10380:FF:000023">
    <property type="entry name" value="Malic enzyme"/>
    <property type="match status" value="1"/>
</dbReference>
<evidence type="ECO:0000313" key="11">
    <source>
        <dbReference type="Proteomes" id="UP000886520"/>
    </source>
</evidence>
<dbReference type="SUPFAM" id="SSF51735">
    <property type="entry name" value="NAD(P)-binding Rossmann-fold domains"/>
    <property type="match status" value="1"/>
</dbReference>
<gene>
    <name evidence="10" type="ORF">GOP47_0000289</name>
</gene>
<evidence type="ECO:0000259" key="9">
    <source>
        <dbReference type="SMART" id="SM01274"/>
    </source>
</evidence>
<dbReference type="GO" id="GO:0004473">
    <property type="term" value="F:malate dehydrogenase (decarboxylating) (NADP+) activity"/>
    <property type="evidence" value="ECO:0007669"/>
    <property type="project" value="TreeGrafter"/>
</dbReference>
<evidence type="ECO:0000256" key="3">
    <source>
        <dbReference type="ARBA" id="ARBA00022723"/>
    </source>
</evidence>
<feature type="active site" description="Proton donor" evidence="4">
    <location>
        <position position="177"/>
    </location>
</feature>
<dbReference type="AlphaFoldDB" id="A0A9D4VCR7"/>
<accession>A0A9D4VCR7</accession>
<keyword evidence="3 6" id="KW-0479">Metal-binding</keyword>
<feature type="active site" description="Proton acceptor" evidence="4">
    <location>
        <position position="248"/>
    </location>
</feature>
<evidence type="ECO:0000256" key="4">
    <source>
        <dbReference type="PIRSR" id="PIRSR000106-1"/>
    </source>
</evidence>
<evidence type="ECO:0000256" key="2">
    <source>
        <dbReference type="ARBA" id="ARBA00008785"/>
    </source>
</evidence>
<name>A0A9D4VCR7_ADICA</name>
<dbReference type="Pfam" id="PF03949">
    <property type="entry name" value="Malic_M"/>
    <property type="match status" value="1"/>
</dbReference>
<dbReference type="Proteomes" id="UP000886520">
    <property type="component" value="Chromosome 1"/>
</dbReference>
<feature type="binding site" evidence="6">
    <location>
        <position position="320"/>
    </location>
    <ligand>
        <name>a divalent metal cation</name>
        <dbReference type="ChEBI" id="CHEBI:60240"/>
    </ligand>
</feature>
<sequence>MLWKPGGVYSSVVKAASYRATPTRRRARLNNLLYNNSVHPIMGSSVLDKEYSSEQKEGVSVGGGVQDTFGEDSATEDQLFTPWNRSIASGLELLRNPQYNKGLAFSQRERENHYLLGLLPPAQLTQELQVEKIMNNIRSYSDAIQKYIAIMGLQERNTRLFFRVLIENVEEMLPIVYTPTVGEACQKYGSIFQHPHGLYISLKERSKVLDVLKNWPEKLVSVIVVTDGERILGLGDLGCQGMGIPVGKLALYTAIGGVRDSACLPITLDVGTNNEDLLKDKFYTGLRQKRATGKEYDDFLNEFMWAVKQAYGEKVLVQFEDFANHNAFKLLERYQKTHLVFNDDIQGTSVVILGGILAALKSTGENIRDQTFLFFGAGEAGTGIAELIALEMTKQSNTSFEEAKKNIWMVDSKGLVVKSRLESLQPFKKSFAHEHEECHDLLSAIEALRPTILIGTSGHGSTFTKEVIETMASYNKRPIIMALSNPTSKSECTAEEAYRWSEGRALFASGSPFAPVTLSGKTFIPGQGNNAYIFPGIGHGVVICGAIRMHNDMLLAAAEGLAGQVTQEHLDEGLIYPPFKKIRKVSANISAAVAEKAYELGLATRLPKPKNLLTYAESCMYSPLYRQYR</sequence>
<dbReference type="CDD" id="cd05312">
    <property type="entry name" value="NAD_bind_1_malic_enz"/>
    <property type="match status" value="1"/>
</dbReference>
<feature type="binding site" evidence="5">
    <location>
        <position position="485"/>
    </location>
    <ligand>
        <name>(S)-malate</name>
        <dbReference type="ChEBI" id="CHEBI:15589"/>
    </ligand>
</feature>
<dbReference type="OrthoDB" id="5365701at2759"/>
<dbReference type="GO" id="GO:0051287">
    <property type="term" value="F:NAD binding"/>
    <property type="evidence" value="ECO:0007669"/>
    <property type="project" value="InterPro"/>
</dbReference>
<evidence type="ECO:0000313" key="10">
    <source>
        <dbReference type="EMBL" id="KAI5084120.1"/>
    </source>
</evidence>
<evidence type="ECO:0000256" key="1">
    <source>
        <dbReference type="ARBA" id="ARBA00001936"/>
    </source>
</evidence>
<dbReference type="Pfam" id="PF00390">
    <property type="entry name" value="malic"/>
    <property type="match status" value="1"/>
</dbReference>
<dbReference type="GO" id="GO:0009507">
    <property type="term" value="C:chloroplast"/>
    <property type="evidence" value="ECO:0007669"/>
    <property type="project" value="TreeGrafter"/>
</dbReference>
<dbReference type="FunFam" id="3.40.50.720:FF:000067">
    <property type="entry name" value="Malic enzyme"/>
    <property type="match status" value="1"/>
</dbReference>
<dbReference type="InterPro" id="IPR012301">
    <property type="entry name" value="Malic_N_dom"/>
</dbReference>
<evidence type="ECO:0000259" key="8">
    <source>
        <dbReference type="SMART" id="SM00919"/>
    </source>
</evidence>
<evidence type="ECO:0000256" key="5">
    <source>
        <dbReference type="PIRSR" id="PIRSR000106-2"/>
    </source>
</evidence>
<comment type="cofactor">
    <cofactor evidence="6">
        <name>Mg(2+)</name>
        <dbReference type="ChEBI" id="CHEBI:18420"/>
    </cofactor>
    <cofactor evidence="6">
        <name>Mn(2+)</name>
        <dbReference type="ChEBI" id="CHEBI:29035"/>
    </cofactor>
    <text evidence="6">Divalent metal cations. Prefers magnesium or manganese.</text>
</comment>
<dbReference type="PRINTS" id="PR00072">
    <property type="entry name" value="MALOXRDTASE"/>
</dbReference>
<dbReference type="SMART" id="SM00919">
    <property type="entry name" value="Malic_M"/>
    <property type="match status" value="1"/>
</dbReference>